<keyword evidence="1" id="KW-0676">Redox-active center</keyword>
<feature type="signal peptide" evidence="2">
    <location>
        <begin position="1"/>
        <end position="27"/>
    </location>
</feature>
<sequence>MNLTFNFIKCRLAFLASLLFISSASNAQGIEFMHNLDSALAKAKSEKKMVFVDFYTSWCAPCKILSTTVFPLPEVGTYYNSNFINCKVQCDDKGAGELVGKKYKINAYPTLMFMDAEGNNIHSMAGAPDSKGLIELGKTALDPNNNQLSLVHEWENGNREHAFLVNYFNTMKKAYRNEKATADFETWFKTLAKKEKAAKNTFDLLALVKSAPFSVPFEYMENNKKDFYKSVGQVTIDSFLASTYLWYFKGIQYTGLINKDLTKFNAEMKKFKAKNYPYYDEYAEFYNVFDAKDNNGKDDINEYMKRGSAFLAKYGKKNDSYTVSLSSMLGNYTGGKDQGLAGIQWMEELLSRNRNPQYFSTYIYILWRNHHWEKALAVCHEWKDYMAREGKPTANIERQIEQIKGYKKKYGD</sequence>
<evidence type="ECO:0000256" key="2">
    <source>
        <dbReference type="SAM" id="SignalP"/>
    </source>
</evidence>
<dbReference type="PROSITE" id="PS00194">
    <property type="entry name" value="THIOREDOXIN_1"/>
    <property type="match status" value="1"/>
</dbReference>
<keyword evidence="5" id="KW-1185">Reference proteome</keyword>
<protein>
    <submittedName>
        <fullName evidence="4">Thioredoxin-like protein</fullName>
    </submittedName>
</protein>
<organism evidence="4 5">
    <name type="scientific">Pseudobacter ginsenosidimutans</name>
    <dbReference type="NCBI Taxonomy" id="661488"/>
    <lineage>
        <taxon>Bacteria</taxon>
        <taxon>Pseudomonadati</taxon>
        <taxon>Bacteroidota</taxon>
        <taxon>Chitinophagia</taxon>
        <taxon>Chitinophagales</taxon>
        <taxon>Chitinophagaceae</taxon>
        <taxon>Pseudobacter</taxon>
    </lineage>
</organism>
<proteinExistence type="predicted"/>
<keyword evidence="2" id="KW-0732">Signal</keyword>
<evidence type="ECO:0000313" key="4">
    <source>
        <dbReference type="EMBL" id="RZS68962.1"/>
    </source>
</evidence>
<comment type="caution">
    <text evidence="4">The sequence shown here is derived from an EMBL/GenBank/DDBJ whole genome shotgun (WGS) entry which is preliminary data.</text>
</comment>
<dbReference type="PROSITE" id="PS51352">
    <property type="entry name" value="THIOREDOXIN_2"/>
    <property type="match status" value="1"/>
</dbReference>
<dbReference type="Gene3D" id="3.40.30.10">
    <property type="entry name" value="Glutaredoxin"/>
    <property type="match status" value="1"/>
</dbReference>
<accession>A0A4Q7MQ71</accession>
<dbReference type="InterPro" id="IPR036249">
    <property type="entry name" value="Thioredoxin-like_sf"/>
</dbReference>
<dbReference type="GO" id="GO:0003756">
    <property type="term" value="F:protein disulfide isomerase activity"/>
    <property type="evidence" value="ECO:0007669"/>
    <property type="project" value="TreeGrafter"/>
</dbReference>
<dbReference type="InterPro" id="IPR017937">
    <property type="entry name" value="Thioredoxin_CS"/>
</dbReference>
<dbReference type="GO" id="GO:0006457">
    <property type="term" value="P:protein folding"/>
    <property type="evidence" value="ECO:0007669"/>
    <property type="project" value="TreeGrafter"/>
</dbReference>
<gene>
    <name evidence="4" type="ORF">EV199_4786</name>
</gene>
<reference evidence="4 5" key="1">
    <citation type="submission" date="2019-02" db="EMBL/GenBank/DDBJ databases">
        <title>Genomic Encyclopedia of Type Strains, Phase IV (KMG-IV): sequencing the most valuable type-strain genomes for metagenomic binning, comparative biology and taxonomic classification.</title>
        <authorList>
            <person name="Goeker M."/>
        </authorList>
    </citation>
    <scope>NUCLEOTIDE SEQUENCE [LARGE SCALE GENOMIC DNA]</scope>
    <source>
        <strain evidence="4 5">DSM 18116</strain>
    </source>
</reference>
<dbReference type="RefSeq" id="WP_130543335.1">
    <property type="nucleotide sequence ID" value="NZ_CP042431.1"/>
</dbReference>
<dbReference type="PANTHER" id="PTHR18929">
    <property type="entry name" value="PROTEIN DISULFIDE ISOMERASE"/>
    <property type="match status" value="1"/>
</dbReference>
<evidence type="ECO:0000259" key="3">
    <source>
        <dbReference type="PROSITE" id="PS51352"/>
    </source>
</evidence>
<dbReference type="AlphaFoldDB" id="A0A4Q7MQ71"/>
<dbReference type="InterPro" id="IPR013766">
    <property type="entry name" value="Thioredoxin_domain"/>
</dbReference>
<dbReference type="Proteomes" id="UP000293874">
    <property type="component" value="Unassembled WGS sequence"/>
</dbReference>
<feature type="domain" description="Thioredoxin" evidence="3">
    <location>
        <begin position="13"/>
        <end position="142"/>
    </location>
</feature>
<dbReference type="SUPFAM" id="SSF52833">
    <property type="entry name" value="Thioredoxin-like"/>
    <property type="match status" value="1"/>
</dbReference>
<name>A0A4Q7MQ71_9BACT</name>
<dbReference type="GO" id="GO:0034976">
    <property type="term" value="P:response to endoplasmic reticulum stress"/>
    <property type="evidence" value="ECO:0007669"/>
    <property type="project" value="TreeGrafter"/>
</dbReference>
<evidence type="ECO:0000256" key="1">
    <source>
        <dbReference type="ARBA" id="ARBA00023284"/>
    </source>
</evidence>
<feature type="chain" id="PRO_5020365075" evidence="2">
    <location>
        <begin position="28"/>
        <end position="412"/>
    </location>
</feature>
<dbReference type="EMBL" id="SGXA01000003">
    <property type="protein sequence ID" value="RZS68962.1"/>
    <property type="molecule type" value="Genomic_DNA"/>
</dbReference>
<dbReference type="Pfam" id="PF00085">
    <property type="entry name" value="Thioredoxin"/>
    <property type="match status" value="1"/>
</dbReference>
<dbReference type="OrthoDB" id="120730at2"/>
<evidence type="ECO:0000313" key="5">
    <source>
        <dbReference type="Proteomes" id="UP000293874"/>
    </source>
</evidence>